<dbReference type="InterPro" id="IPR057692">
    <property type="entry name" value="DUF7932"/>
</dbReference>
<feature type="compositionally biased region" description="Polar residues" evidence="1">
    <location>
        <begin position="1123"/>
        <end position="1138"/>
    </location>
</feature>
<dbReference type="RefSeq" id="WP_345327156.1">
    <property type="nucleotide sequence ID" value="NZ_BAABGA010000090.1"/>
</dbReference>
<evidence type="ECO:0000313" key="4">
    <source>
        <dbReference type="Proteomes" id="UP001500840"/>
    </source>
</evidence>
<reference evidence="4" key="1">
    <citation type="journal article" date="2019" name="Int. J. Syst. Evol. Microbiol.">
        <title>The Global Catalogue of Microorganisms (GCM) 10K type strain sequencing project: providing services to taxonomists for standard genome sequencing and annotation.</title>
        <authorList>
            <consortium name="The Broad Institute Genomics Platform"/>
            <consortium name="The Broad Institute Genome Sequencing Center for Infectious Disease"/>
            <person name="Wu L."/>
            <person name="Ma J."/>
        </authorList>
    </citation>
    <scope>NUCLEOTIDE SEQUENCE [LARGE SCALE GENOMIC DNA]</scope>
    <source>
        <strain evidence="4">JCM 17759</strain>
    </source>
</reference>
<comment type="caution">
    <text evidence="3">The sequence shown here is derived from an EMBL/GenBank/DDBJ whole genome shotgun (WGS) entry which is preliminary data.</text>
</comment>
<keyword evidence="4" id="KW-1185">Reference proteome</keyword>
<feature type="compositionally biased region" description="Gly residues" evidence="1">
    <location>
        <begin position="211"/>
        <end position="224"/>
    </location>
</feature>
<feature type="domain" description="DUF7932" evidence="2">
    <location>
        <begin position="299"/>
        <end position="426"/>
    </location>
</feature>
<name>A0ABP8NHZ9_9BACT</name>
<feature type="region of interest" description="Disordered" evidence="1">
    <location>
        <begin position="37"/>
        <end position="64"/>
    </location>
</feature>
<dbReference type="EMBL" id="BAABGA010000090">
    <property type="protein sequence ID" value="GAA4467577.1"/>
    <property type="molecule type" value="Genomic_DNA"/>
</dbReference>
<feature type="region of interest" description="Disordered" evidence="1">
    <location>
        <begin position="1119"/>
        <end position="1138"/>
    </location>
</feature>
<evidence type="ECO:0000259" key="2">
    <source>
        <dbReference type="Pfam" id="PF25560"/>
    </source>
</evidence>
<dbReference type="Proteomes" id="UP001500840">
    <property type="component" value="Unassembled WGS sequence"/>
</dbReference>
<gene>
    <name evidence="3" type="ORF">GCM10023156_57630</name>
</gene>
<sequence length="1138" mass="127142">MNPRAAAHPDDADPGCFASDGEIDCLAEIDLGGDDGIDGRDGRSIFTPNRGYGADGQRGEDAGAATAGQRAAAATLELTYPEHDTESGTILISGTAVASDGSSHRIELQRIIGDHGYVFIRAVGGKGGNGGRAGDGQPGAPGRPGQDATRFSSGTDGGPGGNGGDAGNPSDGQHGGDGGDITLQIDHHHLGLLMLVTGDLSGGDIGFAGERGLGGRGGPGGPGGSSYHWTTTHRTGGKNGHTHTVHHSNPGGSPGRRGRDGAPSSYRADDGTPGKNGRLRIVVNGPRGVQTQYESPYDLELVSFDIASEYRVYEPDSLASLERISVRNRGGMPTPPNYKIRILLPSDTWIQSEETELVLPRVLEPEETYTFDDECLSLRWTNVIVNEPRKQPFHLKHDVNPRAFVESGIHRPFRDFENEETVDVRFPLQLTEITALNSLAPGESTRVRYAITNIGDETYDDRAYHRSVRTGIRLLGGDIDKNQLLFFNDSDMPHDLRAEEFRDAVRNLSPGETRWIETRIGIRNHSDVIAYQSFTLGVDLLLQHPGSSSRHDQYRRIDYRKETIRVSEQFRRDEGSRFLLIANQKTDVNDIQKWTQLADYFGSGLDVWDVSYYGFLDLVRKIEADKSMLEMWRGMTIIIPNNYYQTPIGKKTAFEQLAKSQFLVAAADFDINFYIVGDSRSGGAAALQSYLIPINRSKTASQIKTQRAFLKQIHRWNQYVQRTGDVVGGITSGADAIADASLGAVHEFEIQKRTFLFQPKPKWLEQEAVRLQNQLRKQDPLHRWVIVYRNDTADTDTSWGFFRKRKIGRLEARRSLDSSKGSAVLFEVDSIDIIGDDFINSEANKHGIFLTLKFEDKVDRFIRLVSERTFPRFRENYIDRPLTTDEIQQIGDALIDSIVVDLYNEQRIAREAKTWGTGGVKSLMPKLNYLAERSLNYGLTYRQMQENEASISLLYQLLANIRYIAKQSRTIWDYPIFPTALFKRSRAVTRHMLNRVDQIIANLFGPKLSWWDKWSSAGDDYDPFGTQKNAAPKGIAREAAIEAIDKWEAELRTHTIPLTHFERAQHHPGLTYDPELLRAEDRVVSGAVYDQWVQHERALEMQRAETEYAVAKQRSEFLVPLETESSMPRETTSQQTQQ</sequence>
<dbReference type="Pfam" id="PF25560">
    <property type="entry name" value="DUF7932"/>
    <property type="match status" value="1"/>
</dbReference>
<feature type="region of interest" description="Disordered" evidence="1">
    <location>
        <begin position="128"/>
        <end position="182"/>
    </location>
</feature>
<feature type="compositionally biased region" description="Gly residues" evidence="1">
    <location>
        <begin position="155"/>
        <end position="166"/>
    </location>
</feature>
<feature type="compositionally biased region" description="Gly residues" evidence="1">
    <location>
        <begin position="128"/>
        <end position="139"/>
    </location>
</feature>
<accession>A0ABP8NHZ9</accession>
<proteinExistence type="predicted"/>
<protein>
    <recommendedName>
        <fullName evidence="2">DUF7932 domain-containing protein</fullName>
    </recommendedName>
</protein>
<organism evidence="3 4">
    <name type="scientific">Novipirellula rosea</name>
    <dbReference type="NCBI Taxonomy" id="1031540"/>
    <lineage>
        <taxon>Bacteria</taxon>
        <taxon>Pseudomonadati</taxon>
        <taxon>Planctomycetota</taxon>
        <taxon>Planctomycetia</taxon>
        <taxon>Pirellulales</taxon>
        <taxon>Pirellulaceae</taxon>
        <taxon>Novipirellula</taxon>
    </lineage>
</organism>
<evidence type="ECO:0000313" key="3">
    <source>
        <dbReference type="EMBL" id="GAA4467577.1"/>
    </source>
</evidence>
<evidence type="ECO:0000256" key="1">
    <source>
        <dbReference type="SAM" id="MobiDB-lite"/>
    </source>
</evidence>
<feature type="region of interest" description="Disordered" evidence="1">
    <location>
        <begin position="211"/>
        <end position="280"/>
    </location>
</feature>